<dbReference type="Gene3D" id="1.10.287.950">
    <property type="entry name" value="Methyl-accepting chemotaxis protein"/>
    <property type="match status" value="1"/>
</dbReference>
<evidence type="ECO:0000256" key="1">
    <source>
        <dbReference type="ARBA" id="ARBA00004370"/>
    </source>
</evidence>
<dbReference type="EMBL" id="SLZR01000011">
    <property type="protein sequence ID" value="TCS39999.1"/>
    <property type="molecule type" value="Genomic_DNA"/>
</dbReference>
<feature type="transmembrane region" description="Helical" evidence="5">
    <location>
        <begin position="205"/>
        <end position="227"/>
    </location>
</feature>
<dbReference type="PRINTS" id="PR00260">
    <property type="entry name" value="CHEMTRNSDUCR"/>
</dbReference>
<dbReference type="Pfam" id="PF00672">
    <property type="entry name" value="HAMP"/>
    <property type="match status" value="1"/>
</dbReference>
<dbReference type="SMART" id="SM00283">
    <property type="entry name" value="MA"/>
    <property type="match status" value="1"/>
</dbReference>
<dbReference type="SUPFAM" id="SSF58104">
    <property type="entry name" value="Methyl-accepting chemotaxis protein (MCP) signaling domain"/>
    <property type="match status" value="1"/>
</dbReference>
<dbReference type="PANTHER" id="PTHR32089:SF112">
    <property type="entry name" value="LYSOZYME-LIKE PROTEIN-RELATED"/>
    <property type="match status" value="1"/>
</dbReference>
<gene>
    <name evidence="8" type="ORF">BCF53_11194</name>
</gene>
<dbReference type="GO" id="GO:0004888">
    <property type="term" value="F:transmembrane signaling receptor activity"/>
    <property type="evidence" value="ECO:0007669"/>
    <property type="project" value="InterPro"/>
</dbReference>
<organism evidence="8 9">
    <name type="scientific">Reinekea marinisedimentorum</name>
    <dbReference type="NCBI Taxonomy" id="230495"/>
    <lineage>
        <taxon>Bacteria</taxon>
        <taxon>Pseudomonadati</taxon>
        <taxon>Pseudomonadota</taxon>
        <taxon>Gammaproteobacteria</taxon>
        <taxon>Oceanospirillales</taxon>
        <taxon>Saccharospirillaceae</taxon>
        <taxon>Reinekea</taxon>
    </lineage>
</organism>
<dbReference type="AlphaFoldDB" id="A0A4R3I7B3"/>
<evidence type="ECO:0000256" key="4">
    <source>
        <dbReference type="PROSITE-ProRule" id="PRU00284"/>
    </source>
</evidence>
<sequence length="558" mass="62055">MKLNYQRFSNQLFFLVTVLMCSVIYLAAMQILSARNNVVRMESDKEYLFFNANLKSTWDELQEHYEAAYSVGAHFTSRNATEEELEAALQRVIQTTSRLEAGLSDLSQPMLQKWDAVLTDHGHPAASDIIESIIARQADFVSAFNDIATAWRDMAGFAQRKAAEKNVLLVMDEYTDEINRIQDQYQFFVQTESARYIEQEKARTIRTLVIAAGIILAGVLLSVTMMLRLSREFKVTVEVAERISDGDIQTEFHVGNRQDEMSHVKRSLKLLIDKLKGIFDSVFNLTDDLNRSTQQLVDDNQSRMNEVTAQVAELEQLADVVMQLQGYSGEVSQLAGNAIQNADDALSASDETSVTVSKTVAAIEALSSEVNNAVNELHSLQESTVEISSVLNVIQGIAEQTNLLALNAAIEAARAGDQGRGFAVVADEVRQLAKRTQDSTNEIQATIEGLTTGTQRVVATINQSQSNTAESVEWINRTGEVIKTIRHSLDTIRDNTTQTVHKLELQDGSLSEITENVAKVRQLAQSNSKRAEQSLELTDQLSDLSSDLQSSIGYFRKQ</sequence>
<evidence type="ECO:0000313" key="8">
    <source>
        <dbReference type="EMBL" id="TCS39999.1"/>
    </source>
</evidence>
<evidence type="ECO:0000256" key="3">
    <source>
        <dbReference type="ARBA" id="ARBA00029447"/>
    </source>
</evidence>
<evidence type="ECO:0000259" key="7">
    <source>
        <dbReference type="PROSITE" id="PS50885"/>
    </source>
</evidence>
<comment type="similarity">
    <text evidence="3">Belongs to the methyl-accepting chemotaxis (MCP) protein family.</text>
</comment>
<dbReference type="GO" id="GO:0007165">
    <property type="term" value="P:signal transduction"/>
    <property type="evidence" value="ECO:0007669"/>
    <property type="project" value="UniProtKB-KW"/>
</dbReference>
<feature type="domain" description="HAMP" evidence="7">
    <location>
        <begin position="227"/>
        <end position="280"/>
    </location>
</feature>
<accession>A0A4R3I7B3</accession>
<proteinExistence type="inferred from homology"/>
<dbReference type="InterPro" id="IPR004089">
    <property type="entry name" value="MCPsignal_dom"/>
</dbReference>
<dbReference type="InterPro" id="IPR004090">
    <property type="entry name" value="Chemotax_Me-accpt_rcpt"/>
</dbReference>
<dbReference type="PANTHER" id="PTHR32089">
    <property type="entry name" value="METHYL-ACCEPTING CHEMOTAXIS PROTEIN MCPB"/>
    <property type="match status" value="1"/>
</dbReference>
<evidence type="ECO:0000256" key="2">
    <source>
        <dbReference type="ARBA" id="ARBA00023224"/>
    </source>
</evidence>
<protein>
    <submittedName>
        <fullName evidence="8">Methyl-accepting chemotaxis protein</fullName>
    </submittedName>
</protein>
<dbReference type="GO" id="GO:0016020">
    <property type="term" value="C:membrane"/>
    <property type="evidence" value="ECO:0007669"/>
    <property type="project" value="UniProtKB-SubCell"/>
</dbReference>
<dbReference type="InterPro" id="IPR003660">
    <property type="entry name" value="HAMP_dom"/>
</dbReference>
<keyword evidence="2 4" id="KW-0807">Transducer</keyword>
<feature type="transmembrane region" description="Helical" evidence="5">
    <location>
        <begin position="12"/>
        <end position="32"/>
    </location>
</feature>
<comment type="caution">
    <text evidence="8">The sequence shown here is derived from an EMBL/GenBank/DDBJ whole genome shotgun (WGS) entry which is preliminary data.</text>
</comment>
<dbReference type="GO" id="GO:0006935">
    <property type="term" value="P:chemotaxis"/>
    <property type="evidence" value="ECO:0007669"/>
    <property type="project" value="InterPro"/>
</dbReference>
<evidence type="ECO:0000313" key="9">
    <source>
        <dbReference type="Proteomes" id="UP000295793"/>
    </source>
</evidence>
<dbReference type="Proteomes" id="UP000295793">
    <property type="component" value="Unassembled WGS sequence"/>
</dbReference>
<dbReference type="Pfam" id="PF00015">
    <property type="entry name" value="MCPsignal"/>
    <property type="match status" value="1"/>
</dbReference>
<keyword evidence="9" id="KW-1185">Reference proteome</keyword>
<dbReference type="PROSITE" id="PS50111">
    <property type="entry name" value="CHEMOTAXIS_TRANSDUC_2"/>
    <property type="match status" value="1"/>
</dbReference>
<keyword evidence="5" id="KW-0472">Membrane</keyword>
<comment type="subcellular location">
    <subcellularLocation>
        <location evidence="1">Membrane</location>
    </subcellularLocation>
</comment>
<feature type="domain" description="Methyl-accepting transducer" evidence="6">
    <location>
        <begin position="285"/>
        <end position="542"/>
    </location>
</feature>
<dbReference type="PROSITE" id="PS50885">
    <property type="entry name" value="HAMP"/>
    <property type="match status" value="1"/>
</dbReference>
<keyword evidence="5" id="KW-1133">Transmembrane helix</keyword>
<keyword evidence="5" id="KW-0812">Transmembrane</keyword>
<dbReference type="FunFam" id="1.10.287.950:FF:000001">
    <property type="entry name" value="Methyl-accepting chemotaxis sensory transducer"/>
    <property type="match status" value="1"/>
</dbReference>
<reference evidence="8 9" key="1">
    <citation type="submission" date="2019-03" db="EMBL/GenBank/DDBJ databases">
        <title>Genomic Encyclopedia of Archaeal and Bacterial Type Strains, Phase II (KMG-II): from individual species to whole genera.</title>
        <authorList>
            <person name="Goeker M."/>
        </authorList>
    </citation>
    <scope>NUCLEOTIDE SEQUENCE [LARGE SCALE GENOMIC DNA]</scope>
    <source>
        <strain evidence="8 9">DSM 15388</strain>
    </source>
</reference>
<name>A0A4R3I7B3_9GAMM</name>
<evidence type="ECO:0000259" key="6">
    <source>
        <dbReference type="PROSITE" id="PS50111"/>
    </source>
</evidence>
<evidence type="ECO:0000256" key="5">
    <source>
        <dbReference type="SAM" id="Phobius"/>
    </source>
</evidence>